<evidence type="ECO:0000313" key="2">
    <source>
        <dbReference type="EMBL" id="KAA8524141.1"/>
    </source>
</evidence>
<protein>
    <submittedName>
        <fullName evidence="2">Uncharacterized protein</fullName>
    </submittedName>
</protein>
<gene>
    <name evidence="2" type="ORF">F0562_010428</name>
</gene>
<dbReference type="OrthoDB" id="1926326at2759"/>
<evidence type="ECO:0000256" key="1">
    <source>
        <dbReference type="SAM" id="MobiDB-lite"/>
    </source>
</evidence>
<evidence type="ECO:0000313" key="3">
    <source>
        <dbReference type="Proteomes" id="UP000325577"/>
    </source>
</evidence>
<organism evidence="2 3">
    <name type="scientific">Nyssa sinensis</name>
    <dbReference type="NCBI Taxonomy" id="561372"/>
    <lineage>
        <taxon>Eukaryota</taxon>
        <taxon>Viridiplantae</taxon>
        <taxon>Streptophyta</taxon>
        <taxon>Embryophyta</taxon>
        <taxon>Tracheophyta</taxon>
        <taxon>Spermatophyta</taxon>
        <taxon>Magnoliopsida</taxon>
        <taxon>eudicotyledons</taxon>
        <taxon>Gunneridae</taxon>
        <taxon>Pentapetalae</taxon>
        <taxon>asterids</taxon>
        <taxon>Cornales</taxon>
        <taxon>Nyssaceae</taxon>
        <taxon>Nyssa</taxon>
    </lineage>
</organism>
<sequence length="350" mass="37274">MYEDAVVIENVTDENAESVKETGDHDESTPDQWSTNVVILEELEEVEVGLASVTETEPPIGSVNPVVSLSEELAQVAQEPIENSGLSDDIGLKSEEIEVKTMYLSDENNGVSAVVEDTVIDRSEPVLDESNGVSQAVIDLVLEGVDSIPVENGISPTHTNSVLSKGVEPSLDEYNGVFSAVVDSVLKGIEDPNLPVSYGNIGETSEAVAFVAKENVTNMLQPADVSSVDADNGGEDCNMSELPESTENQPFIAVTPRPLQQTSWMGCCGLFEVLKHSNQGGGFWVSNFLIGDERSNHRQCYGLAFGAPGLLRQANLGPDTPRLALESNSEFAVNQIAGASTGDHPLGNLI</sequence>
<dbReference type="PANTHER" id="PTHR37187:SF7">
    <property type="entry name" value="EXPRESSED PROTEIN"/>
    <property type="match status" value="1"/>
</dbReference>
<dbReference type="AlphaFoldDB" id="A0A5J5A3W8"/>
<feature type="compositionally biased region" description="Basic and acidic residues" evidence="1">
    <location>
        <begin position="17"/>
        <end position="28"/>
    </location>
</feature>
<dbReference type="PANTHER" id="PTHR37187">
    <property type="entry name" value="EXPRESSED PROTEIN"/>
    <property type="match status" value="1"/>
</dbReference>
<accession>A0A5J5A3W8</accession>
<dbReference type="EMBL" id="CM018047">
    <property type="protein sequence ID" value="KAA8524141.1"/>
    <property type="molecule type" value="Genomic_DNA"/>
</dbReference>
<feature type="region of interest" description="Disordered" evidence="1">
    <location>
        <begin position="9"/>
        <end position="31"/>
    </location>
</feature>
<dbReference type="Proteomes" id="UP000325577">
    <property type="component" value="Linkage Group LG4"/>
</dbReference>
<name>A0A5J5A3W8_9ASTE</name>
<keyword evidence="3" id="KW-1185">Reference proteome</keyword>
<proteinExistence type="predicted"/>
<reference evidence="2 3" key="1">
    <citation type="submission" date="2019-09" db="EMBL/GenBank/DDBJ databases">
        <title>A chromosome-level genome assembly of the Chinese tupelo Nyssa sinensis.</title>
        <authorList>
            <person name="Yang X."/>
            <person name="Kang M."/>
            <person name="Yang Y."/>
            <person name="Xiong H."/>
            <person name="Wang M."/>
            <person name="Zhang Z."/>
            <person name="Wang Z."/>
            <person name="Wu H."/>
            <person name="Ma T."/>
            <person name="Liu J."/>
            <person name="Xi Z."/>
        </authorList>
    </citation>
    <scope>NUCLEOTIDE SEQUENCE [LARGE SCALE GENOMIC DNA]</scope>
    <source>
        <strain evidence="2">J267</strain>
        <tissue evidence="2">Leaf</tissue>
    </source>
</reference>